<feature type="domain" description="CHAT" evidence="2">
    <location>
        <begin position="31"/>
        <end position="123"/>
    </location>
</feature>
<evidence type="ECO:0000259" key="2">
    <source>
        <dbReference type="Pfam" id="PF12770"/>
    </source>
</evidence>
<reference evidence="3 4" key="1">
    <citation type="submission" date="2016-08" db="EMBL/GenBank/DDBJ databases">
        <title>The complete genome of Streptomyces subrutilus 10-1-1.</title>
        <authorList>
            <person name="Chen X."/>
        </authorList>
    </citation>
    <scope>NUCLEOTIDE SEQUENCE [LARGE SCALE GENOMIC DNA]</scope>
    <source>
        <strain evidence="3 4">10-1-1</strain>
    </source>
</reference>
<evidence type="ECO:0000313" key="4">
    <source>
        <dbReference type="Proteomes" id="UP000095705"/>
    </source>
</evidence>
<name>A0A1E5P086_9ACTN</name>
<dbReference type="InterPro" id="IPR024983">
    <property type="entry name" value="CHAT_dom"/>
</dbReference>
<protein>
    <recommendedName>
        <fullName evidence="2">CHAT domain-containing protein</fullName>
    </recommendedName>
</protein>
<organism evidence="3 4">
    <name type="scientific">Streptomyces subrutilus</name>
    <dbReference type="NCBI Taxonomy" id="36818"/>
    <lineage>
        <taxon>Bacteria</taxon>
        <taxon>Bacillati</taxon>
        <taxon>Actinomycetota</taxon>
        <taxon>Actinomycetes</taxon>
        <taxon>Kitasatosporales</taxon>
        <taxon>Streptomycetaceae</taxon>
        <taxon>Streptomyces</taxon>
    </lineage>
</organism>
<dbReference type="Proteomes" id="UP000095705">
    <property type="component" value="Unassembled WGS sequence"/>
</dbReference>
<accession>A0A1E5P086</accession>
<dbReference type="Pfam" id="PF12770">
    <property type="entry name" value="CHAT"/>
    <property type="match status" value="1"/>
</dbReference>
<proteinExistence type="predicted"/>
<keyword evidence="4" id="KW-1185">Reference proteome</keyword>
<gene>
    <name evidence="3" type="ORF">BGK67_33645</name>
</gene>
<dbReference type="STRING" id="36818.BGK67_33645"/>
<feature type="region of interest" description="Disordered" evidence="1">
    <location>
        <begin position="1"/>
        <end position="36"/>
    </location>
</feature>
<evidence type="ECO:0000313" key="3">
    <source>
        <dbReference type="EMBL" id="OEJ22477.1"/>
    </source>
</evidence>
<comment type="caution">
    <text evidence="3">The sequence shown here is derived from an EMBL/GenBank/DDBJ whole genome shotgun (WGS) entry which is preliminary data.</text>
</comment>
<dbReference type="OrthoDB" id="4331905at2"/>
<sequence>MDGARVGRILEVDSGEPTAPLSSRPAGSAGREARRDAHSTGYLEGIVQALLQSGVRTVVATLWDVDDTSSRALFADFYRRLMGDDGRPAPWRALWEAQRAMLRQPEEPWQSHPFHWAAPALFGLWRHTA</sequence>
<dbReference type="EMBL" id="MEHK01000002">
    <property type="protein sequence ID" value="OEJ22477.1"/>
    <property type="molecule type" value="Genomic_DNA"/>
</dbReference>
<evidence type="ECO:0000256" key="1">
    <source>
        <dbReference type="SAM" id="MobiDB-lite"/>
    </source>
</evidence>
<dbReference type="AlphaFoldDB" id="A0A1E5P086"/>